<dbReference type="InterPro" id="IPR012902">
    <property type="entry name" value="N_methyl_site"/>
</dbReference>
<dbReference type="PANTHER" id="PTHR30093">
    <property type="entry name" value="GENERAL SECRETION PATHWAY PROTEIN G"/>
    <property type="match status" value="1"/>
</dbReference>
<keyword evidence="2" id="KW-0472">Membrane</keyword>
<sequence>MGEKKGFTLIEMLLVILIIGILINIFLPHFSLFQERAKRTQIKNNMQVLQKALMAWAADHSGEFPLPDIVGEVLDPEGPLAYYFPGGNPANEDNIGNFPINPYTGLRYNSEYEDLFYGGNYVFENYGDNAKTWAGDTTCPYLKWASDEAISGQIAVGVYFDTITYAVIQYGIAGWGRCFLDSLNYPLYEVTPLAKDPFDKRYWKFYILHN</sequence>
<gene>
    <name evidence="3" type="ORF">ENT60_01760</name>
</gene>
<dbReference type="Gene3D" id="3.30.700.10">
    <property type="entry name" value="Glycoprotein, Type 4 Pilin"/>
    <property type="match status" value="1"/>
</dbReference>
<evidence type="ECO:0000313" key="3">
    <source>
        <dbReference type="EMBL" id="HGU47273.1"/>
    </source>
</evidence>
<protein>
    <submittedName>
        <fullName evidence="3">Prepilin-type N-terminal cleavage/methylation domain-containing protein</fullName>
    </submittedName>
</protein>
<accession>A0A7C4WF75</accession>
<dbReference type="GO" id="GO:0015628">
    <property type="term" value="P:protein secretion by the type II secretion system"/>
    <property type="evidence" value="ECO:0007669"/>
    <property type="project" value="InterPro"/>
</dbReference>
<organism evidence="3">
    <name type="scientific">candidate division WOR-3 bacterium</name>
    <dbReference type="NCBI Taxonomy" id="2052148"/>
    <lineage>
        <taxon>Bacteria</taxon>
        <taxon>Bacteria division WOR-3</taxon>
    </lineage>
</organism>
<keyword evidence="2" id="KW-1133">Transmembrane helix</keyword>
<dbReference type="EMBL" id="DSZH01000079">
    <property type="protein sequence ID" value="HGU47273.1"/>
    <property type="molecule type" value="Genomic_DNA"/>
</dbReference>
<dbReference type="PRINTS" id="PR00813">
    <property type="entry name" value="BCTERIALGSPG"/>
</dbReference>
<evidence type="ECO:0000256" key="1">
    <source>
        <dbReference type="ARBA" id="ARBA00022481"/>
    </source>
</evidence>
<reference evidence="3" key="1">
    <citation type="journal article" date="2020" name="mSystems">
        <title>Genome- and Community-Level Interaction Insights into Carbon Utilization and Element Cycling Functions of Hydrothermarchaeota in Hydrothermal Sediment.</title>
        <authorList>
            <person name="Zhou Z."/>
            <person name="Liu Y."/>
            <person name="Xu W."/>
            <person name="Pan J."/>
            <person name="Luo Z.H."/>
            <person name="Li M."/>
        </authorList>
    </citation>
    <scope>NUCLEOTIDE SEQUENCE [LARGE SCALE GENOMIC DNA]</scope>
    <source>
        <strain evidence="3">SpSt-594</strain>
    </source>
</reference>
<dbReference type="Pfam" id="PF07963">
    <property type="entry name" value="N_methyl"/>
    <property type="match status" value="1"/>
</dbReference>
<proteinExistence type="predicted"/>
<name>A0A7C4WF75_UNCW3</name>
<dbReference type="InterPro" id="IPR000983">
    <property type="entry name" value="Bac_GSPG_pilin"/>
</dbReference>
<dbReference type="NCBIfam" id="TIGR02532">
    <property type="entry name" value="IV_pilin_GFxxxE"/>
    <property type="match status" value="1"/>
</dbReference>
<evidence type="ECO:0000256" key="2">
    <source>
        <dbReference type="SAM" id="Phobius"/>
    </source>
</evidence>
<dbReference type="SUPFAM" id="SSF54523">
    <property type="entry name" value="Pili subunits"/>
    <property type="match status" value="1"/>
</dbReference>
<dbReference type="AlphaFoldDB" id="A0A7C4WF75"/>
<feature type="transmembrane region" description="Helical" evidence="2">
    <location>
        <begin position="12"/>
        <end position="33"/>
    </location>
</feature>
<comment type="caution">
    <text evidence="3">The sequence shown here is derived from an EMBL/GenBank/DDBJ whole genome shotgun (WGS) entry which is preliminary data.</text>
</comment>
<dbReference type="GO" id="GO:0015627">
    <property type="term" value="C:type II protein secretion system complex"/>
    <property type="evidence" value="ECO:0007669"/>
    <property type="project" value="InterPro"/>
</dbReference>
<dbReference type="InterPro" id="IPR045584">
    <property type="entry name" value="Pilin-like"/>
</dbReference>
<keyword evidence="2" id="KW-0812">Transmembrane</keyword>
<keyword evidence="1" id="KW-0488">Methylation</keyword>